<comment type="caution">
    <text evidence="2">The sequence shown here is derived from an EMBL/GenBank/DDBJ whole genome shotgun (WGS) entry which is preliminary data.</text>
</comment>
<keyword evidence="3" id="KW-1185">Reference proteome</keyword>
<feature type="region of interest" description="Disordered" evidence="1">
    <location>
        <begin position="41"/>
        <end position="78"/>
    </location>
</feature>
<dbReference type="EMBL" id="QRGA01000017">
    <property type="protein sequence ID" value="RDU95845.1"/>
    <property type="molecule type" value="Genomic_DNA"/>
</dbReference>
<name>A0A3D8JSZ3_9BURK</name>
<dbReference type="Proteomes" id="UP000256838">
    <property type="component" value="Unassembled WGS sequence"/>
</dbReference>
<organism evidence="2 3">
    <name type="scientific">Trinickia dinghuensis</name>
    <dbReference type="NCBI Taxonomy" id="2291023"/>
    <lineage>
        <taxon>Bacteria</taxon>
        <taxon>Pseudomonadati</taxon>
        <taxon>Pseudomonadota</taxon>
        <taxon>Betaproteobacteria</taxon>
        <taxon>Burkholderiales</taxon>
        <taxon>Burkholderiaceae</taxon>
        <taxon>Trinickia</taxon>
    </lineage>
</organism>
<evidence type="ECO:0000313" key="3">
    <source>
        <dbReference type="Proteomes" id="UP000256838"/>
    </source>
</evidence>
<feature type="compositionally biased region" description="Low complexity" evidence="1">
    <location>
        <begin position="63"/>
        <end position="78"/>
    </location>
</feature>
<evidence type="ECO:0000313" key="2">
    <source>
        <dbReference type="EMBL" id="RDU95845.1"/>
    </source>
</evidence>
<reference evidence="2 3" key="1">
    <citation type="submission" date="2018-08" db="EMBL/GenBank/DDBJ databases">
        <title>Paraburkholderia sp. DHOM06 isolated from forest soil.</title>
        <authorList>
            <person name="Gao Z.-H."/>
            <person name="Qiu L.-H."/>
        </authorList>
    </citation>
    <scope>NUCLEOTIDE SEQUENCE [LARGE SCALE GENOMIC DNA]</scope>
    <source>
        <strain evidence="2 3">DHOM06</strain>
    </source>
</reference>
<evidence type="ECO:0000256" key="1">
    <source>
        <dbReference type="SAM" id="MobiDB-lite"/>
    </source>
</evidence>
<sequence length="78" mass="7711">MPYVFSMTARMATITACCVLLLCVLLFLLGVEIGARYASPPAADVPATASGGPVVSERTPLPASSGAAASVAPASNAS</sequence>
<protein>
    <submittedName>
        <fullName evidence="2">Uncharacterized protein</fullName>
    </submittedName>
</protein>
<accession>A0A3D8JSZ3</accession>
<proteinExistence type="predicted"/>
<gene>
    <name evidence="2" type="ORF">DWV00_26705</name>
</gene>
<dbReference type="AlphaFoldDB" id="A0A3D8JSZ3"/>